<sequence>MLARLSFLLVAAGAAVAAPISQAAITGTKYFFVFGDSYTSSGFNINGAKPSASNPMGNPPLPGNTQSGGLTWAGFLASQLNTSLTLTFNFAVAGATVDNSIVQAYMSSVPSIADQVKTWTSNLQSKPSYAPWTAENALFGVFIGVNDVGNSFTQSGEAARLNKDLDRYFSLLGTLYAGGARNFALLSIPPTNKTPQMKSNAKVADLVTAIVQWNDELPTRVAAFKTASPEANFTIVDTSPPWETALANPKAYGAPDATCTNSNGKSCLWFNSYHPGVAIQKLVAQAVATAFNGTFF</sequence>
<accession>A0AA40DM67</accession>
<dbReference type="Gene3D" id="3.40.50.1110">
    <property type="entry name" value="SGNH hydrolase"/>
    <property type="match status" value="1"/>
</dbReference>
<dbReference type="AlphaFoldDB" id="A0AA40DM67"/>
<dbReference type="InterPro" id="IPR036514">
    <property type="entry name" value="SGNH_hydro_sf"/>
</dbReference>
<evidence type="ECO:0000313" key="3">
    <source>
        <dbReference type="EMBL" id="KAK0705937.1"/>
    </source>
</evidence>
<dbReference type="CDD" id="cd01846">
    <property type="entry name" value="fatty_acyltransferase_like"/>
    <property type="match status" value="1"/>
</dbReference>
<feature type="chain" id="PRO_5041393209" description="Carbohydrate esterase family 16 protein" evidence="2">
    <location>
        <begin position="18"/>
        <end position="296"/>
    </location>
</feature>
<dbReference type="InterPro" id="IPR051058">
    <property type="entry name" value="GDSL_Est/Lipase"/>
</dbReference>
<name>A0AA40DM67_9PEZI</name>
<evidence type="ECO:0000256" key="2">
    <source>
        <dbReference type="SAM" id="SignalP"/>
    </source>
</evidence>
<comment type="caution">
    <text evidence="3">The sequence shown here is derived from an EMBL/GenBank/DDBJ whole genome shotgun (WGS) entry which is preliminary data.</text>
</comment>
<dbReference type="GO" id="GO:0016788">
    <property type="term" value="F:hydrolase activity, acting on ester bonds"/>
    <property type="evidence" value="ECO:0007669"/>
    <property type="project" value="InterPro"/>
</dbReference>
<dbReference type="PANTHER" id="PTHR45648">
    <property type="entry name" value="GDSL LIPASE/ACYLHYDROLASE FAMILY PROTEIN (AFU_ORTHOLOGUE AFUA_4G14700)"/>
    <property type="match status" value="1"/>
</dbReference>
<evidence type="ECO:0000313" key="4">
    <source>
        <dbReference type="Proteomes" id="UP001172101"/>
    </source>
</evidence>
<keyword evidence="2" id="KW-0732">Signal</keyword>
<dbReference type="EMBL" id="JAUIRO010000007">
    <property type="protein sequence ID" value="KAK0705937.1"/>
    <property type="molecule type" value="Genomic_DNA"/>
</dbReference>
<dbReference type="PANTHER" id="PTHR45648:SF22">
    <property type="entry name" value="GDSL LIPASE_ACYLHYDROLASE FAMILY PROTEIN (AFU_ORTHOLOGUE AFUA_4G14700)"/>
    <property type="match status" value="1"/>
</dbReference>
<dbReference type="Pfam" id="PF00657">
    <property type="entry name" value="Lipase_GDSL"/>
    <property type="match status" value="1"/>
</dbReference>
<dbReference type="RefSeq" id="XP_060291031.1">
    <property type="nucleotide sequence ID" value="XM_060442724.1"/>
</dbReference>
<feature type="signal peptide" evidence="2">
    <location>
        <begin position="1"/>
        <end position="17"/>
    </location>
</feature>
<keyword evidence="1" id="KW-0378">Hydrolase</keyword>
<proteinExistence type="predicted"/>
<organism evidence="3 4">
    <name type="scientific">Lasiosphaeria miniovina</name>
    <dbReference type="NCBI Taxonomy" id="1954250"/>
    <lineage>
        <taxon>Eukaryota</taxon>
        <taxon>Fungi</taxon>
        <taxon>Dikarya</taxon>
        <taxon>Ascomycota</taxon>
        <taxon>Pezizomycotina</taxon>
        <taxon>Sordariomycetes</taxon>
        <taxon>Sordariomycetidae</taxon>
        <taxon>Sordariales</taxon>
        <taxon>Lasiosphaeriaceae</taxon>
        <taxon>Lasiosphaeria</taxon>
    </lineage>
</organism>
<dbReference type="Proteomes" id="UP001172101">
    <property type="component" value="Unassembled WGS sequence"/>
</dbReference>
<reference evidence="3" key="1">
    <citation type="submission" date="2023-06" db="EMBL/GenBank/DDBJ databases">
        <title>Genome-scale phylogeny and comparative genomics of the fungal order Sordariales.</title>
        <authorList>
            <consortium name="Lawrence Berkeley National Laboratory"/>
            <person name="Hensen N."/>
            <person name="Bonometti L."/>
            <person name="Westerberg I."/>
            <person name="Brannstrom I.O."/>
            <person name="Guillou S."/>
            <person name="Cros-Aarteil S."/>
            <person name="Calhoun S."/>
            <person name="Haridas S."/>
            <person name="Kuo A."/>
            <person name="Mondo S."/>
            <person name="Pangilinan J."/>
            <person name="Riley R."/>
            <person name="LaButti K."/>
            <person name="Andreopoulos B."/>
            <person name="Lipzen A."/>
            <person name="Chen C."/>
            <person name="Yanf M."/>
            <person name="Daum C."/>
            <person name="Ng V."/>
            <person name="Clum A."/>
            <person name="Steindorff A."/>
            <person name="Ohm R."/>
            <person name="Martin F."/>
            <person name="Silar P."/>
            <person name="Natvig D."/>
            <person name="Lalanne C."/>
            <person name="Gautier V."/>
            <person name="Ament-velasquez S.L."/>
            <person name="Kruys A."/>
            <person name="Hutchinson M.I."/>
            <person name="Powell A.J."/>
            <person name="Barry K."/>
            <person name="Miller A.N."/>
            <person name="Grigoriev I.V."/>
            <person name="Debuchy R."/>
            <person name="Gladieux P."/>
            <person name="Thoren M.H."/>
            <person name="Johannesson H."/>
        </authorList>
    </citation>
    <scope>NUCLEOTIDE SEQUENCE</scope>
    <source>
        <strain evidence="3">SMH2392-1A</strain>
    </source>
</reference>
<evidence type="ECO:0008006" key="5">
    <source>
        <dbReference type="Google" id="ProtNLM"/>
    </source>
</evidence>
<protein>
    <recommendedName>
        <fullName evidence="5">Carbohydrate esterase family 16 protein</fullName>
    </recommendedName>
</protein>
<evidence type="ECO:0000256" key="1">
    <source>
        <dbReference type="ARBA" id="ARBA00022801"/>
    </source>
</evidence>
<dbReference type="InterPro" id="IPR001087">
    <property type="entry name" value="GDSL"/>
</dbReference>
<dbReference type="GeneID" id="85325994"/>
<keyword evidence="4" id="KW-1185">Reference proteome</keyword>
<gene>
    <name evidence="3" type="ORF">B0T26DRAFT_725012</name>
</gene>
<dbReference type="SUPFAM" id="SSF52266">
    <property type="entry name" value="SGNH hydrolase"/>
    <property type="match status" value="1"/>
</dbReference>